<dbReference type="GO" id="GO:0000387">
    <property type="term" value="P:spliceosomal snRNP assembly"/>
    <property type="evidence" value="ECO:0007669"/>
    <property type="project" value="InterPro"/>
</dbReference>
<organism evidence="3 4">
    <name type="scientific">Orbilia blumenaviensis</name>
    <dbReference type="NCBI Taxonomy" id="1796055"/>
    <lineage>
        <taxon>Eukaryota</taxon>
        <taxon>Fungi</taxon>
        <taxon>Dikarya</taxon>
        <taxon>Ascomycota</taxon>
        <taxon>Pezizomycotina</taxon>
        <taxon>Orbiliomycetes</taxon>
        <taxon>Orbiliales</taxon>
        <taxon>Orbiliaceae</taxon>
        <taxon>Orbilia</taxon>
    </lineage>
</organism>
<dbReference type="Gene3D" id="1.20.58.1070">
    <property type="match status" value="1"/>
</dbReference>
<dbReference type="AlphaFoldDB" id="A0AAV9UNY4"/>
<dbReference type="InterPro" id="IPR035426">
    <property type="entry name" value="Gemin2/Brr1"/>
</dbReference>
<dbReference type="PANTHER" id="PTHR12794:SF0">
    <property type="entry name" value="GEM-ASSOCIATED PROTEIN 2"/>
    <property type="match status" value="1"/>
</dbReference>
<evidence type="ECO:0000313" key="4">
    <source>
        <dbReference type="Proteomes" id="UP001373714"/>
    </source>
</evidence>
<dbReference type="EMBL" id="JAVHNS010000010">
    <property type="protein sequence ID" value="KAK6341973.1"/>
    <property type="molecule type" value="Genomic_DNA"/>
</dbReference>
<evidence type="ECO:0000313" key="3">
    <source>
        <dbReference type="EMBL" id="KAK6341973.1"/>
    </source>
</evidence>
<evidence type="ECO:0000256" key="1">
    <source>
        <dbReference type="ARBA" id="ARBA00025758"/>
    </source>
</evidence>
<feature type="compositionally biased region" description="Acidic residues" evidence="2">
    <location>
        <begin position="232"/>
        <end position="251"/>
    </location>
</feature>
<feature type="compositionally biased region" description="Basic and acidic residues" evidence="2">
    <location>
        <begin position="207"/>
        <end position="223"/>
    </location>
</feature>
<proteinExistence type="inferred from homology"/>
<feature type="compositionally biased region" description="Basic residues" evidence="2">
    <location>
        <begin position="1"/>
        <end position="12"/>
    </location>
</feature>
<name>A0AAV9UNY4_9PEZI</name>
<protein>
    <submittedName>
        <fullName evidence="3">Uncharacterized protein</fullName>
    </submittedName>
</protein>
<feature type="compositionally biased region" description="Low complexity" evidence="2">
    <location>
        <begin position="24"/>
        <end position="33"/>
    </location>
</feature>
<dbReference type="Proteomes" id="UP001373714">
    <property type="component" value="Unassembled WGS sequence"/>
</dbReference>
<feature type="region of interest" description="Disordered" evidence="2">
    <location>
        <begin position="1"/>
        <end position="67"/>
    </location>
</feature>
<feature type="compositionally biased region" description="Acidic residues" evidence="2">
    <location>
        <begin position="52"/>
        <end position="67"/>
    </location>
</feature>
<gene>
    <name evidence="3" type="ORF">TWF730_001454</name>
</gene>
<dbReference type="PANTHER" id="PTHR12794">
    <property type="entry name" value="GEMIN2"/>
    <property type="match status" value="1"/>
</dbReference>
<comment type="caution">
    <text evidence="3">The sequence shown here is derived from an EMBL/GenBank/DDBJ whole genome shotgun (WGS) entry which is preliminary data.</text>
</comment>
<dbReference type="Pfam" id="PF04938">
    <property type="entry name" value="SIP1"/>
    <property type="match status" value="1"/>
</dbReference>
<comment type="similarity">
    <text evidence="1">Belongs to the gemin-2 family.</text>
</comment>
<dbReference type="GO" id="GO:0032797">
    <property type="term" value="C:SMN complex"/>
    <property type="evidence" value="ECO:0007669"/>
    <property type="project" value="TreeGrafter"/>
</dbReference>
<feature type="compositionally biased region" description="Basic and acidic residues" evidence="2">
    <location>
        <begin position="40"/>
        <end position="49"/>
    </location>
</feature>
<feature type="region of interest" description="Disordered" evidence="2">
    <location>
        <begin position="186"/>
        <end position="262"/>
    </location>
</feature>
<sequence>MAKRKRAGKKSTSHNYNENHNRVTTQSTSAEQEQQLDYEDGIHHNDHNVEYGGEEEEAEAIVEGEEEEGYVWGSKPLKSSKAGFFGSGPKGYLDPSTNQRGAFPELQGFDNDAELSGPAFDGLTYLRMVRHEARGVPNLLTASQMTGTAPSVKVSNIVIAAPIPAPTSRPIVPQNVESLLYDDDNVADDDKAHRPVVGPTETTSYDEVPKNEKVPEPPEHEPGRFSYNDGGDYNEDGDDWTEEWEEEEDGGDDHSDSDSDSAYYDDGAYIARSTPLLPMIMTDTIVPQRIVSADWHASLISNFNTTRDAILTTPLEEPENLFPINPTQWKDFMVTNQPSLPVLQTITSENSIKALKHLRKYIGWRNVSEWQGKWIWALLARVNDVGILMNEEVSVLRELGKKAVFNLKKAADARVKIVQEGGEDWWTDELQKGVREYMNGGGDEPIIGEEEGVKTDEQVGLPVEFKIEDLDFDTGDQEVETGEIEVGEEGMAEVVEEGRPAKKMALFKPRALRVSKPVRNSALLVPSISVIPATPGTGDVENPLEGTILADQLLPDPANTPDDQLASAQLQLESDLVPASKDTSEIVDPKNPAEDGELDVEAQEKMNRMPDVKTVFALDMIVSIVGEVFRQRDLLLERR</sequence>
<keyword evidence="4" id="KW-1185">Reference proteome</keyword>
<accession>A0AAV9UNY4</accession>
<evidence type="ECO:0000256" key="2">
    <source>
        <dbReference type="SAM" id="MobiDB-lite"/>
    </source>
</evidence>
<reference evidence="3 4" key="1">
    <citation type="submission" date="2019-10" db="EMBL/GenBank/DDBJ databases">
        <authorList>
            <person name="Palmer J.M."/>
        </authorList>
    </citation>
    <scope>NUCLEOTIDE SEQUENCE [LARGE SCALE GENOMIC DNA]</scope>
    <source>
        <strain evidence="3 4">TWF730</strain>
    </source>
</reference>
<dbReference type="GO" id="GO:0005634">
    <property type="term" value="C:nucleus"/>
    <property type="evidence" value="ECO:0007669"/>
    <property type="project" value="TreeGrafter"/>
</dbReference>
<feature type="region of interest" description="Disordered" evidence="2">
    <location>
        <begin position="90"/>
        <end position="111"/>
    </location>
</feature>